<dbReference type="EMBL" id="CAJOBZ010000002">
    <property type="protein sequence ID" value="CAF4760728.1"/>
    <property type="molecule type" value="Genomic_DNA"/>
</dbReference>
<comment type="subcellular location">
    <subcellularLocation>
        <location evidence="1">Nucleus</location>
    </subcellularLocation>
</comment>
<feature type="compositionally biased region" description="Basic residues" evidence="4">
    <location>
        <begin position="400"/>
        <end position="410"/>
    </location>
</feature>
<keyword evidence="8" id="KW-1185">Reference proteome</keyword>
<comment type="caution">
    <text evidence="7">The sequence shown here is derived from an EMBL/GenBank/DDBJ whole genome shotgun (WGS) entry which is preliminary data.</text>
</comment>
<dbReference type="GO" id="GO:0003677">
    <property type="term" value="F:DNA binding"/>
    <property type="evidence" value="ECO:0007669"/>
    <property type="project" value="TreeGrafter"/>
</dbReference>
<evidence type="ECO:0000259" key="6">
    <source>
        <dbReference type="Pfam" id="PF05029"/>
    </source>
</evidence>
<dbReference type="GO" id="GO:0000076">
    <property type="term" value="P:DNA replication checkpoint signaling"/>
    <property type="evidence" value="ECO:0007669"/>
    <property type="project" value="TreeGrafter"/>
</dbReference>
<comment type="similarity">
    <text evidence="2">Belongs to the timeless family.</text>
</comment>
<feature type="domain" description="Timeless C-terminal" evidence="6">
    <location>
        <begin position="872"/>
        <end position="992"/>
    </location>
</feature>
<dbReference type="GO" id="GO:0031298">
    <property type="term" value="C:replication fork protection complex"/>
    <property type="evidence" value="ECO:0007669"/>
    <property type="project" value="TreeGrafter"/>
</dbReference>
<dbReference type="InterPro" id="IPR044998">
    <property type="entry name" value="Timeless"/>
</dbReference>
<dbReference type="GO" id="GO:0048511">
    <property type="term" value="P:rhythmic process"/>
    <property type="evidence" value="ECO:0007669"/>
    <property type="project" value="UniProtKB-KW"/>
</dbReference>
<name>A0A821M1R3_9NEOP</name>
<dbReference type="PANTHER" id="PTHR22940:SF5">
    <property type="entry name" value="PROTEIN TIMELESS"/>
    <property type="match status" value="1"/>
</dbReference>
<dbReference type="Proteomes" id="UP000663880">
    <property type="component" value="Unassembled WGS sequence"/>
</dbReference>
<dbReference type="InterPro" id="IPR006906">
    <property type="entry name" value="Timeless_N"/>
</dbReference>
<feature type="compositionally biased region" description="Polar residues" evidence="4">
    <location>
        <begin position="287"/>
        <end position="332"/>
    </location>
</feature>
<feature type="domain" description="Timeless N-terminal" evidence="5">
    <location>
        <begin position="25"/>
        <end position="286"/>
    </location>
</feature>
<evidence type="ECO:0000313" key="7">
    <source>
        <dbReference type="EMBL" id="CAF4760728.1"/>
    </source>
</evidence>
<evidence type="ECO:0000256" key="3">
    <source>
        <dbReference type="ARBA" id="ARBA00023242"/>
    </source>
</evidence>
<dbReference type="Pfam" id="PF05029">
    <property type="entry name" value="TIMELESS_C"/>
    <property type="match status" value="1"/>
</dbReference>
<sequence length="1198" mass="137405">MEWVLRGPQIHSTFGKLGFAHAEGYHINENCNAALESILNDILTEDKNLRTYRRGISFGQNIKKDLIPLLIHVKDDKTIELLIKILVNLTIPVECLLSVDSISNSEVGKHTIFEINNLLSSTKAAFVDNRATKVIVEFLKKNSDFEQNTKLTVEQCTNISNALLFLRNILHIPEDFIMSSSYSGPPHMLQNQIIWNLFSQSIDKSLIKLMNIQESINWGVTMVQLIALLYKDQQVTTLHKLLNIWLEKSLSESSEDNESNTTPPNRSSNNSSPMLTSDATSDSSDTGRSGKTNEGSNSINNSWDSTRNMSDQTFQSDPMQQKSCLIINNEQGENSREKDINNEILKPKEKTGKKNRDDQINDKNMSSEKSDCGYDTQMEKQEVISTSSNEDEMPCEKPVHQKPYKTKQRPNNKVPESVTLQERKRKKIVKRGKANIINVQGLTHNTPTDEDISNVLKEFTLDFLLKGYNSLVRTLHTQILTNMQLEIDTSHFFWLVTYFLKFATQIELNLKHVNSVLSFDIVLYLTAEGVNLCEQFELAIKLDENDLKPSIRRLHLVVTAIRELVQAIEVYKKSNHICQEDKEALVQLQMKMSETDELRSLLVLLLRHYNPKYHSKQYLQDLIVTNHILLMFLDNVMNLPDYKGSGKMIDHLRQFATPEIMYQYGLLLDDFEVNGEYVNDCVFTLMHYVGGELGCLISLFQPKILKTFTSIWKSEFEICDDWSDLIEYVINTFIKKPHCLQRTASFRLDTESFDDDKVFKDLIDDPKEDTAEDQFMSDVEDTDIWTKDELSAFNWIYIKSNTSSDIVGEIIKLFKDDGVVKTRESVIKQLYKQSIINRNEFEQLLKEDSERKSKSEMREGKDDDIGKICEYISKDGKRKFLDWVQNVLIETCHAKVYLEKMRVTQDEEEAENKIGCHTTPKRPKDMPVMSPVSYHSLLLNRSVPLVPWNCEQAAICKDLKFLQLLHKLGFYMPVDTGKMFIRIPYFWTPDCLYEVASKISYIDKCKLKFSISDISSISALNSSKTSVRLEDEPQDMVFTVMPAIVNYAPIPYFNLICREPTGAGWLQVVQKSQEIRLTLDLDRKIIHTGSGNVLKEIKHPFDIPMVQDEEISVAVADSDKEDPVSYSQAESEYCCNSLCETASVASDLTRMYVSDEDEKPEVVHRTSAEKHFNDDMNSVDMDSGAGKRARVDFTSAFC</sequence>
<dbReference type="InterPro" id="IPR007725">
    <property type="entry name" value="TIMELESS_C"/>
</dbReference>
<feature type="region of interest" description="Disordered" evidence="4">
    <location>
        <begin position="252"/>
        <end position="417"/>
    </location>
</feature>
<gene>
    <name evidence="7" type="ORF">PMACD_LOCUS1289</name>
</gene>
<keyword evidence="3" id="KW-0539">Nucleus</keyword>
<evidence type="ECO:0000256" key="4">
    <source>
        <dbReference type="SAM" id="MobiDB-lite"/>
    </source>
</evidence>
<dbReference type="AlphaFoldDB" id="A0A821M1R3"/>
<evidence type="ECO:0000256" key="1">
    <source>
        <dbReference type="ARBA" id="ARBA00004123"/>
    </source>
</evidence>
<dbReference type="GO" id="GO:0043111">
    <property type="term" value="P:replication fork arrest"/>
    <property type="evidence" value="ECO:0007669"/>
    <property type="project" value="TreeGrafter"/>
</dbReference>
<organism evidence="7 8">
    <name type="scientific">Pieris macdunnoughi</name>
    <dbReference type="NCBI Taxonomy" id="345717"/>
    <lineage>
        <taxon>Eukaryota</taxon>
        <taxon>Metazoa</taxon>
        <taxon>Ecdysozoa</taxon>
        <taxon>Arthropoda</taxon>
        <taxon>Hexapoda</taxon>
        <taxon>Insecta</taxon>
        <taxon>Pterygota</taxon>
        <taxon>Neoptera</taxon>
        <taxon>Endopterygota</taxon>
        <taxon>Lepidoptera</taxon>
        <taxon>Glossata</taxon>
        <taxon>Ditrysia</taxon>
        <taxon>Papilionoidea</taxon>
        <taxon>Pieridae</taxon>
        <taxon>Pierinae</taxon>
        <taxon>Pieris</taxon>
    </lineage>
</organism>
<dbReference type="PANTHER" id="PTHR22940">
    <property type="entry name" value="TIMEOUT/TIMELESS-2"/>
    <property type="match status" value="1"/>
</dbReference>
<feature type="compositionally biased region" description="Basic and acidic residues" evidence="4">
    <location>
        <begin position="333"/>
        <end position="382"/>
    </location>
</feature>
<dbReference type="OrthoDB" id="6429365at2759"/>
<evidence type="ECO:0000313" key="8">
    <source>
        <dbReference type="Proteomes" id="UP000663880"/>
    </source>
</evidence>
<feature type="compositionally biased region" description="Low complexity" evidence="4">
    <location>
        <begin position="259"/>
        <end position="286"/>
    </location>
</feature>
<dbReference type="GO" id="GO:0006281">
    <property type="term" value="P:DNA repair"/>
    <property type="evidence" value="ECO:0007669"/>
    <property type="project" value="TreeGrafter"/>
</dbReference>
<evidence type="ECO:0000256" key="2">
    <source>
        <dbReference type="ARBA" id="ARBA00008174"/>
    </source>
</evidence>
<dbReference type="GO" id="GO:0009649">
    <property type="term" value="P:entrainment of circadian clock"/>
    <property type="evidence" value="ECO:0007669"/>
    <property type="project" value="TreeGrafter"/>
</dbReference>
<reference evidence="7" key="1">
    <citation type="submission" date="2021-02" db="EMBL/GenBank/DDBJ databases">
        <authorList>
            <person name="Steward A R."/>
        </authorList>
    </citation>
    <scope>NUCLEOTIDE SEQUENCE</scope>
</reference>
<proteinExistence type="inferred from homology"/>
<dbReference type="Pfam" id="PF04821">
    <property type="entry name" value="TIMELESS"/>
    <property type="match status" value="1"/>
</dbReference>
<evidence type="ECO:0008006" key="9">
    <source>
        <dbReference type="Google" id="ProtNLM"/>
    </source>
</evidence>
<evidence type="ECO:0000259" key="5">
    <source>
        <dbReference type="Pfam" id="PF04821"/>
    </source>
</evidence>
<accession>A0A821M1R3</accession>
<protein>
    <recommendedName>
        <fullName evidence="9">Timeless</fullName>
    </recommendedName>
</protein>